<keyword evidence="6 8" id="KW-1133">Transmembrane helix</keyword>
<dbReference type="Gene3D" id="1.10.3470.10">
    <property type="entry name" value="ABC transporter involved in vitamin B12 uptake, BtuC"/>
    <property type="match status" value="1"/>
</dbReference>
<feature type="transmembrane region" description="Helical" evidence="8">
    <location>
        <begin position="117"/>
        <end position="138"/>
    </location>
</feature>
<dbReference type="GO" id="GO:0022857">
    <property type="term" value="F:transmembrane transporter activity"/>
    <property type="evidence" value="ECO:0007669"/>
    <property type="project" value="InterPro"/>
</dbReference>
<feature type="transmembrane region" description="Helical" evidence="8">
    <location>
        <begin position="31"/>
        <end position="54"/>
    </location>
</feature>
<dbReference type="Proteomes" id="UP000237846">
    <property type="component" value="Unassembled WGS sequence"/>
</dbReference>
<accession>A0A2T0QE28</accession>
<keyword evidence="4" id="KW-1003">Cell membrane</keyword>
<evidence type="ECO:0000256" key="4">
    <source>
        <dbReference type="ARBA" id="ARBA00022475"/>
    </source>
</evidence>
<evidence type="ECO:0000313" key="9">
    <source>
        <dbReference type="EMBL" id="PRY02165.1"/>
    </source>
</evidence>
<dbReference type="PANTHER" id="PTHR30472:SF24">
    <property type="entry name" value="FERRIC ENTEROBACTIN TRANSPORT SYSTEM PERMEASE PROTEIN FEPG"/>
    <property type="match status" value="1"/>
</dbReference>
<dbReference type="GO" id="GO:0033214">
    <property type="term" value="P:siderophore-iron import into cell"/>
    <property type="evidence" value="ECO:0007669"/>
    <property type="project" value="TreeGrafter"/>
</dbReference>
<dbReference type="CDD" id="cd06550">
    <property type="entry name" value="TM_ABC_iron-siderophores_like"/>
    <property type="match status" value="1"/>
</dbReference>
<evidence type="ECO:0000256" key="5">
    <source>
        <dbReference type="ARBA" id="ARBA00022692"/>
    </source>
</evidence>
<evidence type="ECO:0000256" key="2">
    <source>
        <dbReference type="ARBA" id="ARBA00007935"/>
    </source>
</evidence>
<dbReference type="OrthoDB" id="4455417at2"/>
<comment type="subcellular location">
    <subcellularLocation>
        <location evidence="1">Cell membrane</location>
        <topology evidence="1">Multi-pass membrane protein</topology>
    </subcellularLocation>
</comment>
<dbReference type="Pfam" id="PF01032">
    <property type="entry name" value="FecCD"/>
    <property type="match status" value="1"/>
</dbReference>
<name>A0A2T0QE28_9ACTN</name>
<protein>
    <submittedName>
        <fullName evidence="9">Iron complex transport system permease protein</fullName>
    </submittedName>
</protein>
<dbReference type="InterPro" id="IPR037294">
    <property type="entry name" value="ABC_BtuC-like"/>
</dbReference>
<evidence type="ECO:0000256" key="8">
    <source>
        <dbReference type="SAM" id="Phobius"/>
    </source>
</evidence>
<dbReference type="InterPro" id="IPR000522">
    <property type="entry name" value="ABC_transptr_permease_BtuC"/>
</dbReference>
<evidence type="ECO:0000313" key="10">
    <source>
        <dbReference type="Proteomes" id="UP000237846"/>
    </source>
</evidence>
<evidence type="ECO:0000256" key="3">
    <source>
        <dbReference type="ARBA" id="ARBA00022448"/>
    </source>
</evidence>
<keyword evidence="5 8" id="KW-0812">Transmembrane</keyword>
<feature type="transmembrane region" description="Helical" evidence="8">
    <location>
        <begin position="179"/>
        <end position="198"/>
    </location>
</feature>
<evidence type="ECO:0000256" key="7">
    <source>
        <dbReference type="ARBA" id="ARBA00023136"/>
    </source>
</evidence>
<dbReference type="AlphaFoldDB" id="A0A2T0QE28"/>
<dbReference type="PANTHER" id="PTHR30472">
    <property type="entry name" value="FERRIC ENTEROBACTIN TRANSPORT SYSTEM PERMEASE PROTEIN"/>
    <property type="match status" value="1"/>
</dbReference>
<reference evidence="9 10" key="1">
    <citation type="submission" date="2018-03" db="EMBL/GenBank/DDBJ databases">
        <title>Genomic Encyclopedia of Archaeal and Bacterial Type Strains, Phase II (KMG-II): from individual species to whole genera.</title>
        <authorList>
            <person name="Goeker M."/>
        </authorList>
    </citation>
    <scope>NUCLEOTIDE SEQUENCE [LARGE SCALE GENOMIC DNA]</scope>
    <source>
        <strain evidence="9 10">DSM 45601</strain>
    </source>
</reference>
<dbReference type="SUPFAM" id="SSF81345">
    <property type="entry name" value="ABC transporter involved in vitamin B12 uptake, BtuC"/>
    <property type="match status" value="1"/>
</dbReference>
<evidence type="ECO:0000256" key="6">
    <source>
        <dbReference type="ARBA" id="ARBA00022989"/>
    </source>
</evidence>
<evidence type="ECO:0000256" key="1">
    <source>
        <dbReference type="ARBA" id="ARBA00004651"/>
    </source>
</evidence>
<dbReference type="RefSeq" id="WP_106239214.1">
    <property type="nucleotide sequence ID" value="NZ_PVZC01000001.1"/>
</dbReference>
<feature type="transmembrane region" description="Helical" evidence="8">
    <location>
        <begin position="269"/>
        <end position="290"/>
    </location>
</feature>
<keyword evidence="7 8" id="KW-0472">Membrane</keyword>
<comment type="caution">
    <text evidence="9">The sequence shown here is derived from an EMBL/GenBank/DDBJ whole genome shotgun (WGS) entry which is preliminary data.</text>
</comment>
<dbReference type="EMBL" id="PVZC01000001">
    <property type="protein sequence ID" value="PRY02165.1"/>
    <property type="molecule type" value="Genomic_DNA"/>
</dbReference>
<keyword evidence="3" id="KW-0813">Transport</keyword>
<feature type="transmembrane region" description="Helical" evidence="8">
    <location>
        <begin position="144"/>
        <end position="167"/>
    </location>
</feature>
<sequence length="364" mass="36796">MTLLASAPGAPVRRRGRLVVRIGPFSAVLRLRGAATVVLGALALLGTLLASLLIGHSDVPAADVIATALGLSSDNQFTVWQVRVPRAATGALVGAALAMSGAITQTIMRNPLASPDLLGVTHGASVAVVAIAVAGGVYGAVSGLLAQLGVPLAALAGGLLAGGVLYLLAWRRGIDGYRVLLIGVGMSAVLMNVTLWLLTRGEVTDAGRALVWITGSLNARTWENAVPVAIALAVLVPLALLGARSLDALGHDDDTARGLGVRLDRDRSVLLLLAILLAAIGTAAAGPILFVSLAAPQIALRLAGGHRPPLLASALVGAVLTCGSDLAARSLFGAFQLPVGIITGSLGAAYLIYLLVLRNRKASA</sequence>
<proteinExistence type="inferred from homology"/>
<feature type="transmembrane region" description="Helical" evidence="8">
    <location>
        <begin position="87"/>
        <end position="105"/>
    </location>
</feature>
<gene>
    <name evidence="9" type="ORF">CLV72_101766</name>
</gene>
<feature type="transmembrane region" description="Helical" evidence="8">
    <location>
        <begin position="335"/>
        <end position="356"/>
    </location>
</feature>
<organism evidence="9 10">
    <name type="scientific">Allonocardiopsis opalescens</name>
    <dbReference type="NCBI Taxonomy" id="1144618"/>
    <lineage>
        <taxon>Bacteria</taxon>
        <taxon>Bacillati</taxon>
        <taxon>Actinomycetota</taxon>
        <taxon>Actinomycetes</taxon>
        <taxon>Streptosporangiales</taxon>
        <taxon>Allonocardiopsis</taxon>
    </lineage>
</organism>
<dbReference type="GO" id="GO:0005886">
    <property type="term" value="C:plasma membrane"/>
    <property type="evidence" value="ECO:0007669"/>
    <property type="project" value="UniProtKB-SubCell"/>
</dbReference>
<comment type="similarity">
    <text evidence="2">Belongs to the binding-protein-dependent transport system permease family. FecCD subfamily.</text>
</comment>
<keyword evidence="10" id="KW-1185">Reference proteome</keyword>